<dbReference type="Gene3D" id="3.40.50.300">
    <property type="entry name" value="P-loop containing nucleotide triphosphate hydrolases"/>
    <property type="match status" value="1"/>
</dbReference>
<dbReference type="InterPro" id="IPR027417">
    <property type="entry name" value="P-loop_NTPase"/>
</dbReference>
<name>A0AAD9XD04_9ROSI</name>
<protein>
    <recommendedName>
        <fullName evidence="1">RNA helicase</fullName>
        <ecNumber evidence="1">3.6.4.13</ecNumber>
    </recommendedName>
</protein>
<sequence>MYKKQTTTKRTISVDKNQPLRCFKRTGRLCLSIHIITTYCTLLRTIRSLLLLEKPVLERLHRYLNLHDAGYTKLGLKVGCTQPRRVAAMGVATRDFEDRTSAHTIIKDMTDGMLLREIINEPNLTSYSVIIVDEAHKRTLSTNILLGLL</sequence>
<dbReference type="Proteomes" id="UP001280121">
    <property type="component" value="Unassembled WGS sequence"/>
</dbReference>
<evidence type="ECO:0000256" key="2">
    <source>
        <dbReference type="ARBA" id="ARBA00047984"/>
    </source>
</evidence>
<dbReference type="EC" id="3.6.4.13" evidence="1"/>
<evidence type="ECO:0000313" key="4">
    <source>
        <dbReference type="Proteomes" id="UP001280121"/>
    </source>
</evidence>
<comment type="caution">
    <text evidence="3">The sequence shown here is derived from an EMBL/GenBank/DDBJ whole genome shotgun (WGS) entry which is preliminary data.</text>
</comment>
<keyword evidence="4" id="KW-1185">Reference proteome</keyword>
<dbReference type="EMBL" id="JANJYI010000003">
    <property type="protein sequence ID" value="KAK2657229.1"/>
    <property type="molecule type" value="Genomic_DNA"/>
</dbReference>
<dbReference type="PANTHER" id="PTHR18934:SF83">
    <property type="entry name" value="PRE-MRNA-SPLICING FACTOR ATP-DEPENDENT RNA HELICASE DHX16"/>
    <property type="match status" value="1"/>
</dbReference>
<evidence type="ECO:0000256" key="1">
    <source>
        <dbReference type="ARBA" id="ARBA00012552"/>
    </source>
</evidence>
<dbReference type="AlphaFoldDB" id="A0AAD9XD04"/>
<reference evidence="3" key="1">
    <citation type="journal article" date="2023" name="Plant J.">
        <title>Genome sequences and population genomics provide insights into the demographic history, inbreeding, and mutation load of two 'living fossil' tree species of Dipteronia.</title>
        <authorList>
            <person name="Feng Y."/>
            <person name="Comes H.P."/>
            <person name="Chen J."/>
            <person name="Zhu S."/>
            <person name="Lu R."/>
            <person name="Zhang X."/>
            <person name="Li P."/>
            <person name="Qiu J."/>
            <person name="Olsen K.M."/>
            <person name="Qiu Y."/>
        </authorList>
    </citation>
    <scope>NUCLEOTIDE SEQUENCE</scope>
    <source>
        <strain evidence="3">KIB01</strain>
    </source>
</reference>
<dbReference type="GO" id="GO:0003723">
    <property type="term" value="F:RNA binding"/>
    <property type="evidence" value="ECO:0007669"/>
    <property type="project" value="TreeGrafter"/>
</dbReference>
<dbReference type="SUPFAM" id="SSF52540">
    <property type="entry name" value="P-loop containing nucleoside triphosphate hydrolases"/>
    <property type="match status" value="1"/>
</dbReference>
<accession>A0AAD9XD04</accession>
<dbReference type="GO" id="GO:0071013">
    <property type="term" value="C:catalytic step 2 spliceosome"/>
    <property type="evidence" value="ECO:0007669"/>
    <property type="project" value="TreeGrafter"/>
</dbReference>
<dbReference type="GO" id="GO:0003724">
    <property type="term" value="F:RNA helicase activity"/>
    <property type="evidence" value="ECO:0007669"/>
    <property type="project" value="UniProtKB-EC"/>
</dbReference>
<evidence type="ECO:0000313" key="3">
    <source>
        <dbReference type="EMBL" id="KAK2657229.1"/>
    </source>
</evidence>
<dbReference type="PANTHER" id="PTHR18934">
    <property type="entry name" value="ATP-DEPENDENT RNA HELICASE"/>
    <property type="match status" value="1"/>
</dbReference>
<proteinExistence type="predicted"/>
<comment type="catalytic activity">
    <reaction evidence="2">
        <text>ATP + H2O = ADP + phosphate + H(+)</text>
        <dbReference type="Rhea" id="RHEA:13065"/>
        <dbReference type="ChEBI" id="CHEBI:15377"/>
        <dbReference type="ChEBI" id="CHEBI:15378"/>
        <dbReference type="ChEBI" id="CHEBI:30616"/>
        <dbReference type="ChEBI" id="CHEBI:43474"/>
        <dbReference type="ChEBI" id="CHEBI:456216"/>
        <dbReference type="EC" id="3.6.4.13"/>
    </reaction>
</comment>
<organism evidence="3 4">
    <name type="scientific">Dipteronia dyeriana</name>
    <dbReference type="NCBI Taxonomy" id="168575"/>
    <lineage>
        <taxon>Eukaryota</taxon>
        <taxon>Viridiplantae</taxon>
        <taxon>Streptophyta</taxon>
        <taxon>Embryophyta</taxon>
        <taxon>Tracheophyta</taxon>
        <taxon>Spermatophyta</taxon>
        <taxon>Magnoliopsida</taxon>
        <taxon>eudicotyledons</taxon>
        <taxon>Gunneridae</taxon>
        <taxon>Pentapetalae</taxon>
        <taxon>rosids</taxon>
        <taxon>malvids</taxon>
        <taxon>Sapindales</taxon>
        <taxon>Sapindaceae</taxon>
        <taxon>Hippocastanoideae</taxon>
        <taxon>Acereae</taxon>
        <taxon>Dipteronia</taxon>
    </lineage>
</organism>
<gene>
    <name evidence="3" type="ORF">Ddye_010281</name>
</gene>